<reference evidence="1 2" key="1">
    <citation type="submission" date="2018-07" db="EMBL/GenBank/DDBJ databases">
        <title>Motiliproteus coralliicola sp. nov., a bacterium isolated from Coral.</title>
        <authorList>
            <person name="Wang G."/>
        </authorList>
    </citation>
    <scope>NUCLEOTIDE SEQUENCE [LARGE SCALE GENOMIC DNA]</scope>
    <source>
        <strain evidence="1 2">C34</strain>
    </source>
</reference>
<sequence length="127" mass="14651">MDFQLNNQLEIIRSPAADSFFDIMDNAPSGSKFFQFFLWAYLCGPRDLLPENPNDICEMEPHEELRALDQITGELALPKIDPKLRADASFCRGITCETCPFHHRAVDPGQRFRFFADRYQIPVINIL</sequence>
<dbReference type="AlphaFoldDB" id="A0A369WSS9"/>
<proteinExistence type="predicted"/>
<dbReference type="RefSeq" id="WP_114694746.1">
    <property type="nucleotide sequence ID" value="NZ_QQOH01000001.1"/>
</dbReference>
<keyword evidence="2" id="KW-1185">Reference proteome</keyword>
<name>A0A369WSS9_9GAMM</name>
<accession>A0A369WSS9</accession>
<comment type="caution">
    <text evidence="1">The sequence shown here is derived from an EMBL/GenBank/DDBJ whole genome shotgun (WGS) entry which is preliminary data.</text>
</comment>
<evidence type="ECO:0000313" key="1">
    <source>
        <dbReference type="EMBL" id="RDE25150.1"/>
    </source>
</evidence>
<dbReference type="Proteomes" id="UP000253769">
    <property type="component" value="Unassembled WGS sequence"/>
</dbReference>
<protein>
    <submittedName>
        <fullName evidence="1">Uncharacterized protein</fullName>
    </submittedName>
</protein>
<evidence type="ECO:0000313" key="2">
    <source>
        <dbReference type="Proteomes" id="UP000253769"/>
    </source>
</evidence>
<dbReference type="EMBL" id="QQOH01000001">
    <property type="protein sequence ID" value="RDE25150.1"/>
    <property type="molecule type" value="Genomic_DNA"/>
</dbReference>
<gene>
    <name evidence="1" type="ORF">DV711_06230</name>
</gene>
<organism evidence="1 2">
    <name type="scientific">Motiliproteus coralliicola</name>
    <dbReference type="NCBI Taxonomy" id="2283196"/>
    <lineage>
        <taxon>Bacteria</taxon>
        <taxon>Pseudomonadati</taxon>
        <taxon>Pseudomonadota</taxon>
        <taxon>Gammaproteobacteria</taxon>
        <taxon>Oceanospirillales</taxon>
        <taxon>Oceanospirillaceae</taxon>
        <taxon>Motiliproteus</taxon>
    </lineage>
</organism>